<dbReference type="Gene3D" id="3.30.390.10">
    <property type="entry name" value="Enolase-like, N-terminal domain"/>
    <property type="match status" value="1"/>
</dbReference>
<feature type="domain" description="Mandelate racemase/muconate lactonizing enzyme C-terminal" evidence="8">
    <location>
        <begin position="143"/>
        <end position="235"/>
    </location>
</feature>
<evidence type="ECO:0000313" key="10">
    <source>
        <dbReference type="Proteomes" id="UP000053681"/>
    </source>
</evidence>
<dbReference type="InterPro" id="IPR010197">
    <property type="entry name" value="OSBS/NAAAR"/>
</dbReference>
<evidence type="ECO:0000256" key="2">
    <source>
        <dbReference type="ARBA" id="ARBA00022428"/>
    </source>
</evidence>
<dbReference type="SFLD" id="SFLDG00180">
    <property type="entry name" value="muconate_cycloisomerase"/>
    <property type="match status" value="1"/>
</dbReference>
<proteinExistence type="inferred from homology"/>
<dbReference type="RefSeq" id="WP_062687319.1">
    <property type="nucleotide sequence ID" value="NZ_KQ758707.1"/>
</dbReference>
<sequence>MEIQHIILRHVKMELLEPFTTSIFTETHKEFILVEILGKNGLSGWAESVASPEPYYKEETLKTNWHIMEDYLIPLLLQHPVSHPSELQKLFEPIRGNSMAKAALEGAMWDLYARSNNEPLWKALGGTKETIDVGVSLGIKDSEYELLKAVEKNCEEGYKRIKLKVKPGWDLDILKAVRTRFPDISLMADANSAYTLGDIDHLKAFDEFNLTMIEQPLAYDDIIDHAKLQRELQTPLCLDESIYTFDDARHAIALGSCKIINIKIGRVGGLYESKQIHDLCKEHGIPVWCGGMLEAGVGRAHNVAITTLDNFTLPGDTSASSRYFSSDITDPAITVENGVITVPTTPGIGFEPNRKRIEERTHYSKLYKF</sequence>
<dbReference type="SFLD" id="SFLDS00001">
    <property type="entry name" value="Enolase"/>
    <property type="match status" value="1"/>
</dbReference>
<name>A0A0V8JH04_9BACI</name>
<dbReference type="SFLD" id="SFLDF00009">
    <property type="entry name" value="o-succinylbenzoate_synthase"/>
    <property type="match status" value="1"/>
</dbReference>
<comment type="cofactor">
    <cofactor evidence="1 7">
        <name>a divalent metal cation</name>
        <dbReference type="ChEBI" id="CHEBI:60240"/>
    </cofactor>
</comment>
<dbReference type="NCBIfam" id="TIGR01928">
    <property type="entry name" value="menC_lowGC_arch"/>
    <property type="match status" value="1"/>
</dbReference>
<dbReference type="Pfam" id="PF13378">
    <property type="entry name" value="MR_MLE_C"/>
    <property type="match status" value="1"/>
</dbReference>
<dbReference type="GO" id="GO:0000287">
    <property type="term" value="F:magnesium ion binding"/>
    <property type="evidence" value="ECO:0007669"/>
    <property type="project" value="UniProtKB-UniRule"/>
</dbReference>
<dbReference type="CDD" id="cd03317">
    <property type="entry name" value="NAAAR"/>
    <property type="match status" value="1"/>
</dbReference>
<comment type="catalytic activity">
    <reaction evidence="7">
        <text>(1R,6R)-6-hydroxy-2-succinyl-cyclohexa-2,4-diene-1-carboxylate = 2-succinylbenzoate + H2O</text>
        <dbReference type="Rhea" id="RHEA:10196"/>
        <dbReference type="ChEBI" id="CHEBI:15377"/>
        <dbReference type="ChEBI" id="CHEBI:18325"/>
        <dbReference type="ChEBI" id="CHEBI:58689"/>
        <dbReference type="EC" id="4.2.1.113"/>
    </reaction>
</comment>
<dbReference type="GO" id="GO:0009234">
    <property type="term" value="P:menaquinone biosynthetic process"/>
    <property type="evidence" value="ECO:0007669"/>
    <property type="project" value="UniProtKB-UniRule"/>
</dbReference>
<dbReference type="EMBL" id="LNQP01000093">
    <property type="protein sequence ID" value="KSU86321.1"/>
    <property type="molecule type" value="Genomic_DNA"/>
</dbReference>
<keyword evidence="4 7" id="KW-0460">Magnesium</keyword>
<dbReference type="GO" id="GO:0016854">
    <property type="term" value="F:racemase and epimerase activity"/>
    <property type="evidence" value="ECO:0007669"/>
    <property type="project" value="UniProtKB-ARBA"/>
</dbReference>
<dbReference type="InterPro" id="IPR029065">
    <property type="entry name" value="Enolase_C-like"/>
</dbReference>
<dbReference type="Proteomes" id="UP000053681">
    <property type="component" value="Unassembled WGS sequence"/>
</dbReference>
<evidence type="ECO:0000256" key="1">
    <source>
        <dbReference type="ARBA" id="ARBA00001968"/>
    </source>
</evidence>
<dbReference type="InterPro" id="IPR013342">
    <property type="entry name" value="Mandelate_racemase_C"/>
</dbReference>
<dbReference type="PANTHER" id="PTHR48073:SF5">
    <property type="entry name" value="O-SUCCINYLBENZOATE SYNTHASE"/>
    <property type="match status" value="1"/>
</dbReference>
<dbReference type="PANTHER" id="PTHR48073">
    <property type="entry name" value="O-SUCCINYLBENZOATE SYNTHASE-RELATED"/>
    <property type="match status" value="1"/>
</dbReference>
<dbReference type="Pfam" id="PF02746">
    <property type="entry name" value="MR_MLE_N"/>
    <property type="match status" value="1"/>
</dbReference>
<comment type="similarity">
    <text evidence="7">Belongs to the mandelate racemase/muconate lactonizing enzyme family. MenC type 2 subfamily.</text>
</comment>
<reference evidence="9 10" key="1">
    <citation type="submission" date="2015-11" db="EMBL/GenBank/DDBJ databases">
        <title>Bacillus caseinolyticus sp nov.</title>
        <authorList>
            <person name="Dastager S.G."/>
            <person name="Mawlankar R."/>
        </authorList>
    </citation>
    <scope>NUCLEOTIDE SEQUENCE [LARGE SCALE GENOMIC DNA]</scope>
    <source>
        <strain evidence="9 10">SGD-V-76</strain>
    </source>
</reference>
<dbReference type="UniPathway" id="UPA01057">
    <property type="reaction ID" value="UER00165"/>
</dbReference>
<dbReference type="InterPro" id="IPR029017">
    <property type="entry name" value="Enolase-like_N"/>
</dbReference>
<dbReference type="SUPFAM" id="SSF51604">
    <property type="entry name" value="Enolase C-terminal domain-like"/>
    <property type="match status" value="1"/>
</dbReference>
<feature type="active site" description="Proton donor" evidence="7">
    <location>
        <position position="164"/>
    </location>
</feature>
<organism evidence="9 10">
    <name type="scientific">Priestia veravalensis</name>
    <dbReference type="NCBI Taxonomy" id="1414648"/>
    <lineage>
        <taxon>Bacteria</taxon>
        <taxon>Bacillati</taxon>
        <taxon>Bacillota</taxon>
        <taxon>Bacilli</taxon>
        <taxon>Bacillales</taxon>
        <taxon>Bacillaceae</taxon>
        <taxon>Priestia</taxon>
    </lineage>
</organism>
<dbReference type="AlphaFoldDB" id="A0A0V8JH04"/>
<dbReference type="InterPro" id="IPR047585">
    <property type="entry name" value="MenC"/>
</dbReference>
<gene>
    <name evidence="7" type="primary">menC</name>
    <name evidence="9" type="ORF">AS180_19215</name>
</gene>
<evidence type="ECO:0000259" key="8">
    <source>
        <dbReference type="SMART" id="SM00922"/>
    </source>
</evidence>
<dbReference type="Gene3D" id="3.20.20.120">
    <property type="entry name" value="Enolase-like C-terminal domain"/>
    <property type="match status" value="1"/>
</dbReference>
<evidence type="ECO:0000256" key="7">
    <source>
        <dbReference type="HAMAP-Rule" id="MF_01933"/>
    </source>
</evidence>
<keyword evidence="10" id="KW-1185">Reference proteome</keyword>
<evidence type="ECO:0000256" key="3">
    <source>
        <dbReference type="ARBA" id="ARBA00022723"/>
    </source>
</evidence>
<feature type="binding site" evidence="7">
    <location>
        <position position="239"/>
    </location>
    <ligand>
        <name>Mg(2+)</name>
        <dbReference type="ChEBI" id="CHEBI:18420"/>
    </ligand>
</feature>
<dbReference type="EC" id="4.2.1.113" evidence="6 7"/>
<dbReference type="InterPro" id="IPR036849">
    <property type="entry name" value="Enolase-like_C_sf"/>
</dbReference>
<comment type="function">
    <text evidence="7">Converts 2-succinyl-6-hydroxy-2,4-cyclohexadiene-1-carboxylate (SHCHC) to 2-succinylbenzoate (OSB).</text>
</comment>
<accession>A0A0V8JH04</accession>
<dbReference type="SMART" id="SM00922">
    <property type="entry name" value="MR_MLE"/>
    <property type="match status" value="1"/>
</dbReference>
<comment type="caution">
    <text evidence="9">The sequence shown here is derived from an EMBL/GenBank/DDBJ whole genome shotgun (WGS) entry which is preliminary data.</text>
</comment>
<comment type="pathway">
    <text evidence="7">Quinol/quinone metabolism; menaquinone biosynthesis.</text>
</comment>
<keyword evidence="5 7" id="KW-0456">Lyase</keyword>
<dbReference type="UniPathway" id="UPA00079"/>
<comment type="pathway">
    <text evidence="7">Quinol/quinone metabolism; 1,4-dihydroxy-2-naphthoate biosynthesis; 1,4-dihydroxy-2-naphthoate from chorismate: step 4/7.</text>
</comment>
<dbReference type="GO" id="GO:0043748">
    <property type="term" value="F:O-succinylbenzoate synthase activity"/>
    <property type="evidence" value="ECO:0007669"/>
    <property type="project" value="UniProtKB-EC"/>
</dbReference>
<feature type="active site" description="Proton acceptor" evidence="7">
    <location>
        <position position="263"/>
    </location>
</feature>
<keyword evidence="3 7" id="KW-0479">Metal-binding</keyword>
<keyword evidence="2 7" id="KW-0474">Menaquinone biosynthesis</keyword>
<evidence type="ECO:0000256" key="4">
    <source>
        <dbReference type="ARBA" id="ARBA00022842"/>
    </source>
</evidence>
<feature type="binding site" evidence="7">
    <location>
        <position position="189"/>
    </location>
    <ligand>
        <name>Mg(2+)</name>
        <dbReference type="ChEBI" id="CHEBI:18420"/>
    </ligand>
</feature>
<evidence type="ECO:0000313" key="9">
    <source>
        <dbReference type="EMBL" id="KSU86321.1"/>
    </source>
</evidence>
<evidence type="ECO:0000256" key="5">
    <source>
        <dbReference type="ARBA" id="ARBA00023239"/>
    </source>
</evidence>
<dbReference type="HAMAP" id="MF_01933">
    <property type="entry name" value="MenC_2"/>
    <property type="match status" value="1"/>
</dbReference>
<protein>
    <recommendedName>
        <fullName evidence="6 7">o-succinylbenzoate synthase</fullName>
        <shortName evidence="7">OSB synthase</shortName>
        <shortName evidence="7">OSBS</shortName>
        <ecNumber evidence="6 7">4.2.1.113</ecNumber>
    </recommendedName>
    <alternativeName>
        <fullName evidence="7">4-(2'-carboxyphenyl)-4-oxybutyric acid synthase</fullName>
    </alternativeName>
    <alternativeName>
        <fullName evidence="7">o-succinylbenzoic acid synthase</fullName>
    </alternativeName>
</protein>
<dbReference type="InterPro" id="IPR013341">
    <property type="entry name" value="Mandelate_racemase_N_dom"/>
</dbReference>
<feature type="binding site" evidence="7">
    <location>
        <position position="214"/>
    </location>
    <ligand>
        <name>Mg(2+)</name>
        <dbReference type="ChEBI" id="CHEBI:18420"/>
    </ligand>
</feature>
<evidence type="ECO:0000256" key="6">
    <source>
        <dbReference type="ARBA" id="ARBA00029491"/>
    </source>
</evidence>
<dbReference type="SUPFAM" id="SSF54826">
    <property type="entry name" value="Enolase N-terminal domain-like"/>
    <property type="match status" value="1"/>
</dbReference>